<dbReference type="Proteomes" id="UP000249577">
    <property type="component" value="Unassembled WGS sequence"/>
</dbReference>
<accession>A0A2W5KU68</accession>
<dbReference type="InterPro" id="IPR004919">
    <property type="entry name" value="GmrSD_N"/>
</dbReference>
<reference evidence="2 3" key="1">
    <citation type="submission" date="2017-08" db="EMBL/GenBank/DDBJ databases">
        <title>Infants hospitalized years apart are colonized by the same room-sourced microbial strains.</title>
        <authorList>
            <person name="Brooks B."/>
            <person name="Olm M.R."/>
            <person name="Firek B.A."/>
            <person name="Baker R."/>
            <person name="Thomas B.C."/>
            <person name="Morowitz M.J."/>
            <person name="Banfield J.F."/>
        </authorList>
    </citation>
    <scope>NUCLEOTIDE SEQUENCE [LARGE SCALE GENOMIC DNA]</scope>
    <source>
        <strain evidence="2">S2_005_003_R2_43</strain>
    </source>
</reference>
<feature type="domain" description="GmrSD restriction endonucleases N-terminal" evidence="1">
    <location>
        <begin position="17"/>
        <end position="160"/>
    </location>
</feature>
<evidence type="ECO:0000259" key="1">
    <source>
        <dbReference type="Pfam" id="PF03235"/>
    </source>
</evidence>
<dbReference type="PANTHER" id="PTHR39639:SF1">
    <property type="entry name" value="DUF262 DOMAIN-CONTAINING PROTEIN"/>
    <property type="match status" value="1"/>
</dbReference>
<organism evidence="2 3">
    <name type="scientific">Ancylobacter novellus</name>
    <name type="common">Thiobacillus novellus</name>
    <dbReference type="NCBI Taxonomy" id="921"/>
    <lineage>
        <taxon>Bacteria</taxon>
        <taxon>Pseudomonadati</taxon>
        <taxon>Pseudomonadota</taxon>
        <taxon>Alphaproteobacteria</taxon>
        <taxon>Hyphomicrobiales</taxon>
        <taxon>Xanthobacteraceae</taxon>
        <taxon>Ancylobacter</taxon>
    </lineage>
</organism>
<dbReference type="PANTHER" id="PTHR39639">
    <property type="entry name" value="CHROMOSOME 16, WHOLE GENOME SHOTGUN SEQUENCE"/>
    <property type="match status" value="1"/>
</dbReference>
<gene>
    <name evidence="2" type="ORF">DI565_00765</name>
</gene>
<dbReference type="AlphaFoldDB" id="A0A2W5KU68"/>
<name>A0A2W5KU68_ANCNO</name>
<evidence type="ECO:0000313" key="3">
    <source>
        <dbReference type="Proteomes" id="UP000249577"/>
    </source>
</evidence>
<evidence type="ECO:0000313" key="2">
    <source>
        <dbReference type="EMBL" id="PZQ18968.1"/>
    </source>
</evidence>
<sequence length="344" mass="39683">MLAVYSPMSVGDYCKALNDGLINVNDDYQRNAGIWASYARSFFIESILLQYPIPKIFLYSKVDLRTRSTIKEIVDGQQRSHTLQQFYNRRFKLSSKIETEELRGKNYNQLSEEYQSSFISYSLPIDEFRGVRPEEIQESFRRMNSSNVPLNDEEQRNARFQGPFKWFIQRVGHRFSEPLRSAGVLSRRDIVRMADNGLYAEIVHTILNGFVTTKATQIDSLYRRFNTVFEEEDQLFSYLDYGLNRALAEATIGERELQRGYMFQTLTAVFIDRHFNLGLAHRAAEVAPDVAATIRGDQLDIAALIDALRDPERHPLLNEFVEATKGTNVARAKAVRFLYLDAAL</sequence>
<dbReference type="Pfam" id="PF03235">
    <property type="entry name" value="GmrSD_N"/>
    <property type="match status" value="1"/>
</dbReference>
<proteinExistence type="predicted"/>
<dbReference type="EMBL" id="QFPN01000001">
    <property type="protein sequence ID" value="PZQ18968.1"/>
    <property type="molecule type" value="Genomic_DNA"/>
</dbReference>
<protein>
    <submittedName>
        <fullName evidence="2">DUF262 domain-containing protein</fullName>
    </submittedName>
</protein>
<comment type="caution">
    <text evidence="2">The sequence shown here is derived from an EMBL/GenBank/DDBJ whole genome shotgun (WGS) entry which is preliminary data.</text>
</comment>